<keyword evidence="2" id="KW-0547">Nucleotide-binding</keyword>
<accession>A0A1F7KZU2</accession>
<dbReference type="AlphaFoldDB" id="A0A1F7KZU2"/>
<keyword evidence="3" id="KW-0067">ATP-binding</keyword>
<dbReference type="PANTHER" id="PTHR43030">
    <property type="entry name" value="PHOSPHOENOLPYRUVATE SYNTHASE"/>
    <property type="match status" value="1"/>
</dbReference>
<gene>
    <name evidence="5" type="ORF">A3K52_00780</name>
</gene>
<dbReference type="PANTHER" id="PTHR43030:SF1">
    <property type="entry name" value="PHOSPHOENOLPYRUVATE SYNTHASE"/>
    <property type="match status" value="1"/>
</dbReference>
<dbReference type="Proteomes" id="UP000177050">
    <property type="component" value="Unassembled WGS sequence"/>
</dbReference>
<protein>
    <recommendedName>
        <fullName evidence="4">PEP-utilising enzyme mobile domain-containing protein</fullName>
    </recommendedName>
</protein>
<dbReference type="Gene3D" id="3.50.30.10">
    <property type="entry name" value="Phosphohistidine domain"/>
    <property type="match status" value="1"/>
</dbReference>
<feature type="domain" description="PEP-utilising enzyme mobile" evidence="4">
    <location>
        <begin position="265"/>
        <end position="336"/>
    </location>
</feature>
<dbReference type="PROSITE" id="PS00370">
    <property type="entry name" value="PEP_ENZYMES_PHOS_SITE"/>
    <property type="match status" value="1"/>
</dbReference>
<organism evidence="5 6">
    <name type="scientific">Candidatus Roizmanbacteria bacterium RIFOXYD1_FULL_38_12</name>
    <dbReference type="NCBI Taxonomy" id="1802093"/>
    <lineage>
        <taxon>Bacteria</taxon>
        <taxon>Candidatus Roizmaniibacteriota</taxon>
    </lineage>
</organism>
<evidence type="ECO:0000256" key="3">
    <source>
        <dbReference type="ARBA" id="ARBA00022840"/>
    </source>
</evidence>
<evidence type="ECO:0000313" key="6">
    <source>
        <dbReference type="Proteomes" id="UP000177050"/>
    </source>
</evidence>
<dbReference type="SUPFAM" id="SSF52009">
    <property type="entry name" value="Phosphohistidine domain"/>
    <property type="match status" value="1"/>
</dbReference>
<evidence type="ECO:0000313" key="5">
    <source>
        <dbReference type="EMBL" id="OGK73316.1"/>
    </source>
</evidence>
<sequence length="347" mass="40038">MKKLYEKIFTREFTMPWLEIWYKGEAKTPKPWNNQLNKSFPYVVFIRHDDTVTSYYDIDGLNWSRNSTLNQVKKDKNFIQEIKSHVISDLEYINNYLSKKVILDKEELLLFLDLFQSAYRWLLPMWEIGESDLEKLVGLNVSQILELKKSTVTLTDDLDNLIRESLRQIYSNVAEYSQVLTIEEIRSDKIPSLEELRRRAKGFIFTNEILFRPEQLELVESKYNIKLNLSHSSKKITHIKGNAASLGCAKGLVRKVMALKHMNDFKKGEILVSPMTMPDFVPVMKKSAAIITDEGGITCHAAIIAREFKKPCIVGTKNASEVLQNGDLVEVNADKGIVTILKRNLPY</sequence>
<dbReference type="InterPro" id="IPR008279">
    <property type="entry name" value="PEP-util_enz_mobile_dom"/>
</dbReference>
<dbReference type="InterPro" id="IPR006319">
    <property type="entry name" value="PEP_synth"/>
</dbReference>
<evidence type="ECO:0000256" key="2">
    <source>
        <dbReference type="ARBA" id="ARBA00022741"/>
    </source>
</evidence>
<evidence type="ECO:0000259" key="4">
    <source>
        <dbReference type="Pfam" id="PF00391"/>
    </source>
</evidence>
<dbReference type="InterPro" id="IPR018274">
    <property type="entry name" value="PEP_util_AS"/>
</dbReference>
<comment type="similarity">
    <text evidence="1">Belongs to the PEP-utilizing enzyme family.</text>
</comment>
<dbReference type="GO" id="GO:0005524">
    <property type="term" value="F:ATP binding"/>
    <property type="evidence" value="ECO:0007669"/>
    <property type="project" value="UniProtKB-KW"/>
</dbReference>
<proteinExistence type="inferred from homology"/>
<name>A0A1F7KZU2_9BACT</name>
<dbReference type="EMBL" id="MGBR01000001">
    <property type="protein sequence ID" value="OGK73316.1"/>
    <property type="molecule type" value="Genomic_DNA"/>
</dbReference>
<evidence type="ECO:0000256" key="1">
    <source>
        <dbReference type="ARBA" id="ARBA00007837"/>
    </source>
</evidence>
<dbReference type="GO" id="GO:0008986">
    <property type="term" value="F:pyruvate, water dikinase activity"/>
    <property type="evidence" value="ECO:0007669"/>
    <property type="project" value="InterPro"/>
</dbReference>
<dbReference type="InterPro" id="IPR036637">
    <property type="entry name" value="Phosphohistidine_dom_sf"/>
</dbReference>
<reference evidence="5 6" key="1">
    <citation type="journal article" date="2016" name="Nat. Commun.">
        <title>Thousands of microbial genomes shed light on interconnected biogeochemical processes in an aquifer system.</title>
        <authorList>
            <person name="Anantharaman K."/>
            <person name="Brown C.T."/>
            <person name="Hug L.A."/>
            <person name="Sharon I."/>
            <person name="Castelle C.J."/>
            <person name="Probst A.J."/>
            <person name="Thomas B.C."/>
            <person name="Singh A."/>
            <person name="Wilkins M.J."/>
            <person name="Karaoz U."/>
            <person name="Brodie E.L."/>
            <person name="Williams K.H."/>
            <person name="Hubbard S.S."/>
            <person name="Banfield J.F."/>
        </authorList>
    </citation>
    <scope>NUCLEOTIDE SEQUENCE [LARGE SCALE GENOMIC DNA]</scope>
</reference>
<comment type="caution">
    <text evidence="5">The sequence shown here is derived from an EMBL/GenBank/DDBJ whole genome shotgun (WGS) entry which is preliminary data.</text>
</comment>
<dbReference type="Pfam" id="PF00391">
    <property type="entry name" value="PEP-utilizers"/>
    <property type="match status" value="1"/>
</dbReference>